<dbReference type="EMBL" id="UINC01071111">
    <property type="protein sequence ID" value="SVC05772.1"/>
    <property type="molecule type" value="Genomic_DNA"/>
</dbReference>
<accession>A0A382J2W1</accession>
<proteinExistence type="predicted"/>
<keyword evidence="1" id="KW-1133">Transmembrane helix</keyword>
<feature type="transmembrane region" description="Helical" evidence="1">
    <location>
        <begin position="185"/>
        <end position="204"/>
    </location>
</feature>
<evidence type="ECO:0000313" key="3">
    <source>
        <dbReference type="EMBL" id="SVC05772.1"/>
    </source>
</evidence>
<keyword evidence="1" id="KW-0812">Transmembrane</keyword>
<feature type="domain" description="DUF5671" evidence="2">
    <location>
        <begin position="65"/>
        <end position="200"/>
    </location>
</feature>
<keyword evidence="1" id="KW-0472">Membrane</keyword>
<organism evidence="3">
    <name type="scientific">marine metagenome</name>
    <dbReference type="NCBI Taxonomy" id="408172"/>
    <lineage>
        <taxon>unclassified sequences</taxon>
        <taxon>metagenomes</taxon>
        <taxon>ecological metagenomes</taxon>
    </lineage>
</organism>
<sequence>MAINEELTNFLKEGLERGLPREQLEETLLEAGWPRDQVRSALGGFADITFPIPVPSPKPYLFAREAFVYLVIFSTLYVSAFNLGTLLFQFIDQAFPDPSVDPAFALEARREAIRWAISLLVVAFPVFVFVSRTNDRAIRQDPRRRLSKVRRWLTYLTLFVAASILIGTMTGIVYNLLSGEITTRFVLRVLTVGAIVGSIFRYFLQDLRKEEVAE</sequence>
<feature type="transmembrane region" description="Helical" evidence="1">
    <location>
        <begin position="112"/>
        <end position="131"/>
    </location>
</feature>
<name>A0A382J2W1_9ZZZZ</name>
<feature type="transmembrane region" description="Helical" evidence="1">
    <location>
        <begin position="66"/>
        <end position="92"/>
    </location>
</feature>
<evidence type="ECO:0000256" key="1">
    <source>
        <dbReference type="SAM" id="Phobius"/>
    </source>
</evidence>
<protein>
    <recommendedName>
        <fullName evidence="2">DUF5671 domain-containing protein</fullName>
    </recommendedName>
</protein>
<dbReference type="InterPro" id="IPR043728">
    <property type="entry name" value="DUF5671"/>
</dbReference>
<dbReference type="AlphaFoldDB" id="A0A382J2W1"/>
<feature type="transmembrane region" description="Helical" evidence="1">
    <location>
        <begin position="152"/>
        <end position="173"/>
    </location>
</feature>
<evidence type="ECO:0000259" key="2">
    <source>
        <dbReference type="Pfam" id="PF18920"/>
    </source>
</evidence>
<gene>
    <name evidence="3" type="ORF">METZ01_LOCUS258626</name>
</gene>
<dbReference type="Pfam" id="PF18920">
    <property type="entry name" value="DUF5671"/>
    <property type="match status" value="1"/>
</dbReference>
<reference evidence="3" key="1">
    <citation type="submission" date="2018-05" db="EMBL/GenBank/DDBJ databases">
        <authorList>
            <person name="Lanie J.A."/>
            <person name="Ng W.-L."/>
            <person name="Kazmierczak K.M."/>
            <person name="Andrzejewski T.M."/>
            <person name="Davidsen T.M."/>
            <person name="Wayne K.J."/>
            <person name="Tettelin H."/>
            <person name="Glass J.I."/>
            <person name="Rusch D."/>
            <person name="Podicherti R."/>
            <person name="Tsui H.-C.T."/>
            <person name="Winkler M.E."/>
        </authorList>
    </citation>
    <scope>NUCLEOTIDE SEQUENCE</scope>
</reference>